<dbReference type="RefSeq" id="WP_062904526.1">
    <property type="nucleotide sequence ID" value="NZ_CP012275.1"/>
</dbReference>
<accession>A0AAC9B2E0</accession>
<feature type="transmembrane region" description="Helical" evidence="2">
    <location>
        <begin position="149"/>
        <end position="170"/>
    </location>
</feature>
<dbReference type="NCBIfam" id="TIGR00254">
    <property type="entry name" value="GGDEF"/>
    <property type="match status" value="1"/>
</dbReference>
<evidence type="ECO:0000259" key="3">
    <source>
        <dbReference type="PROSITE" id="PS50887"/>
    </source>
</evidence>
<feature type="domain" description="GGDEF" evidence="3">
    <location>
        <begin position="246"/>
        <end position="382"/>
    </location>
</feature>
<protein>
    <submittedName>
        <fullName evidence="4">Sensory box/GGDEF domain protein</fullName>
    </submittedName>
</protein>
<dbReference type="Proteomes" id="UP000076405">
    <property type="component" value="Chromosome"/>
</dbReference>
<feature type="transmembrane region" description="Helical" evidence="2">
    <location>
        <begin position="120"/>
        <end position="143"/>
    </location>
</feature>
<sequence>MTQHEWLLSPLFTGVFVTLGIILFFQLITRSMITHSRTEEKPINYLVGRLSILSVVYFSILGVYFEYAAAHTKQDVAFVDFRLLLLFYVIIYLGQRTSLIVILSSFIARAAFWGLTMGTLYFVLTTVLIYLFVSVIVYIVRYFQLNQLILIGLLDIVVGVFWIVFHFIRFRYFNDVTVSSSWYYWMAFIIMNFSLYYGLTRLNNENDYLTSLTHQASTDPLTKLKNYSVFKKDFNEEFHAFKNVDQPLTMIAFDIDHFKRVNDQHGHLAGNAVLKAVSHLVAEKTKTIPQAKCYRVGGEEFNILLPDVTLEQAAKFSYQLQSEIRETTFKINENKAIQVTISMGVSTLQKSDVTQNLLYERTDQMLYHSKGKGRDCVTVSKPETSDPKSLYGQEKFSNKI</sequence>
<dbReference type="InterPro" id="IPR029787">
    <property type="entry name" value="Nucleotide_cyclase"/>
</dbReference>
<name>A0AAC9B2E0_9LACO</name>
<dbReference type="CDD" id="cd01949">
    <property type="entry name" value="GGDEF"/>
    <property type="match status" value="1"/>
</dbReference>
<dbReference type="PANTHER" id="PTHR45138">
    <property type="entry name" value="REGULATORY COMPONENTS OF SENSORY TRANSDUCTION SYSTEM"/>
    <property type="match status" value="1"/>
</dbReference>
<dbReference type="GO" id="GO:0005886">
    <property type="term" value="C:plasma membrane"/>
    <property type="evidence" value="ECO:0007669"/>
    <property type="project" value="TreeGrafter"/>
</dbReference>
<dbReference type="PANTHER" id="PTHR45138:SF9">
    <property type="entry name" value="DIGUANYLATE CYCLASE DGCM-RELATED"/>
    <property type="match status" value="1"/>
</dbReference>
<feature type="region of interest" description="Disordered" evidence="1">
    <location>
        <begin position="380"/>
        <end position="400"/>
    </location>
</feature>
<organism evidence="4 5">
    <name type="scientific">Pediococcus damnosus</name>
    <dbReference type="NCBI Taxonomy" id="51663"/>
    <lineage>
        <taxon>Bacteria</taxon>
        <taxon>Bacillati</taxon>
        <taxon>Bacillota</taxon>
        <taxon>Bacilli</taxon>
        <taxon>Lactobacillales</taxon>
        <taxon>Lactobacillaceae</taxon>
        <taxon>Pediococcus</taxon>
    </lineage>
</organism>
<keyword evidence="2" id="KW-1133">Transmembrane helix</keyword>
<dbReference type="SUPFAM" id="SSF55073">
    <property type="entry name" value="Nucleotide cyclase"/>
    <property type="match status" value="1"/>
</dbReference>
<feature type="transmembrane region" description="Helical" evidence="2">
    <location>
        <begin position="6"/>
        <end position="25"/>
    </location>
</feature>
<gene>
    <name evidence="4" type="ORF">ADU70_1680</name>
</gene>
<dbReference type="EMBL" id="CP012275">
    <property type="protein sequence ID" value="AMV63154.1"/>
    <property type="molecule type" value="Genomic_DNA"/>
</dbReference>
<dbReference type="AlphaFoldDB" id="A0AAC9B2E0"/>
<dbReference type="SMART" id="SM00267">
    <property type="entry name" value="GGDEF"/>
    <property type="match status" value="1"/>
</dbReference>
<dbReference type="FunFam" id="3.30.70.270:FF:000001">
    <property type="entry name" value="Diguanylate cyclase domain protein"/>
    <property type="match status" value="1"/>
</dbReference>
<reference evidence="4 5" key="1">
    <citation type="journal article" date="2016" name="PLoS ONE">
        <title>The Identification of Novel Diagnostic Marker Genes for the Detection of Beer Spoiling Pediococcus damnosus Strains Using the BlAst Diagnostic Gene findEr.</title>
        <authorList>
            <person name="Behr J."/>
            <person name="Geissler A.J."/>
            <person name="Schmid J."/>
            <person name="Zehe A."/>
            <person name="Vogel R.F."/>
        </authorList>
    </citation>
    <scope>NUCLEOTIDE SEQUENCE [LARGE SCALE GENOMIC DNA]</scope>
    <source>
        <strain evidence="4 5">TMW 2.1533</strain>
    </source>
</reference>
<evidence type="ECO:0000256" key="1">
    <source>
        <dbReference type="SAM" id="MobiDB-lite"/>
    </source>
</evidence>
<dbReference type="GO" id="GO:1902201">
    <property type="term" value="P:negative regulation of bacterial-type flagellum-dependent cell motility"/>
    <property type="evidence" value="ECO:0007669"/>
    <property type="project" value="TreeGrafter"/>
</dbReference>
<keyword evidence="2" id="KW-0472">Membrane</keyword>
<evidence type="ECO:0000313" key="4">
    <source>
        <dbReference type="EMBL" id="AMV63154.1"/>
    </source>
</evidence>
<dbReference type="Pfam" id="PF00990">
    <property type="entry name" value="GGDEF"/>
    <property type="match status" value="1"/>
</dbReference>
<dbReference type="PROSITE" id="PS50887">
    <property type="entry name" value="GGDEF"/>
    <property type="match status" value="1"/>
</dbReference>
<feature type="transmembrane region" description="Helical" evidence="2">
    <location>
        <begin position="46"/>
        <end position="65"/>
    </location>
</feature>
<dbReference type="Gene3D" id="3.30.70.270">
    <property type="match status" value="1"/>
</dbReference>
<feature type="transmembrane region" description="Helical" evidence="2">
    <location>
        <begin position="182"/>
        <end position="199"/>
    </location>
</feature>
<dbReference type="InterPro" id="IPR000160">
    <property type="entry name" value="GGDEF_dom"/>
</dbReference>
<feature type="transmembrane region" description="Helical" evidence="2">
    <location>
        <begin position="85"/>
        <end position="108"/>
    </location>
</feature>
<dbReference type="GO" id="GO:0052621">
    <property type="term" value="F:diguanylate cyclase activity"/>
    <property type="evidence" value="ECO:0007669"/>
    <property type="project" value="TreeGrafter"/>
</dbReference>
<proteinExistence type="predicted"/>
<evidence type="ECO:0000256" key="2">
    <source>
        <dbReference type="SAM" id="Phobius"/>
    </source>
</evidence>
<dbReference type="InterPro" id="IPR043128">
    <property type="entry name" value="Rev_trsase/Diguanyl_cyclase"/>
</dbReference>
<dbReference type="GO" id="GO:0043709">
    <property type="term" value="P:cell adhesion involved in single-species biofilm formation"/>
    <property type="evidence" value="ECO:0007669"/>
    <property type="project" value="TreeGrafter"/>
</dbReference>
<dbReference type="InterPro" id="IPR050469">
    <property type="entry name" value="Diguanylate_Cyclase"/>
</dbReference>
<evidence type="ECO:0000313" key="5">
    <source>
        <dbReference type="Proteomes" id="UP000076405"/>
    </source>
</evidence>
<keyword evidence="2" id="KW-0812">Transmembrane</keyword>